<reference evidence="3" key="1">
    <citation type="submission" date="2015-09" db="EMBL/GenBank/DDBJ databases">
        <authorList>
            <consortium name="Pathogen Informatics"/>
        </authorList>
    </citation>
    <scope>NUCLEOTIDE SEQUENCE [LARGE SCALE GENOMIC DNA]</scope>
    <source>
        <strain evidence="3">Lake Konstanz</strain>
    </source>
</reference>
<feature type="compositionally biased region" description="Polar residues" evidence="1">
    <location>
        <begin position="15"/>
        <end position="24"/>
    </location>
</feature>
<keyword evidence="3" id="KW-1185">Reference proteome</keyword>
<feature type="region of interest" description="Disordered" evidence="1">
    <location>
        <begin position="1"/>
        <end position="112"/>
    </location>
</feature>
<dbReference type="EMBL" id="CYKH01000813">
    <property type="protein sequence ID" value="CUG44529.1"/>
    <property type="molecule type" value="Genomic_DNA"/>
</dbReference>
<dbReference type="AlphaFoldDB" id="A0A0S4IXP2"/>
<dbReference type="Proteomes" id="UP000051952">
    <property type="component" value="Unassembled WGS sequence"/>
</dbReference>
<proteinExistence type="predicted"/>
<evidence type="ECO:0000313" key="2">
    <source>
        <dbReference type="EMBL" id="CUG44529.1"/>
    </source>
</evidence>
<sequence length="180" mass="19017">MLTNHAGTVDPVEMTTPTKPQRPTTIPLLSPDRATVDRVDVPARRPRRIASHPIVHRSISETLSSPRSSSPRLAAPTSRPLTPTSQAQRLAATPLAHKGHRPTTEGDAASSLWSPVASKATEAAIERRLLRETSVSVGRAASESRESATAASMPATVNPLATASPTVYGPRRTLAAMGLV</sequence>
<name>A0A0S4IXP2_BODSA</name>
<evidence type="ECO:0000256" key="1">
    <source>
        <dbReference type="SAM" id="MobiDB-lite"/>
    </source>
</evidence>
<evidence type="ECO:0000313" key="3">
    <source>
        <dbReference type="Proteomes" id="UP000051952"/>
    </source>
</evidence>
<gene>
    <name evidence="2" type="ORF">BSAL_79570</name>
</gene>
<accession>A0A0S4IXP2</accession>
<protein>
    <submittedName>
        <fullName evidence="2">Uncharacterized protein</fullName>
    </submittedName>
</protein>
<dbReference type="VEuPathDB" id="TriTrypDB:BSAL_79570"/>
<feature type="compositionally biased region" description="Basic and acidic residues" evidence="1">
    <location>
        <begin position="34"/>
        <end position="43"/>
    </location>
</feature>
<feature type="compositionally biased region" description="Low complexity" evidence="1">
    <location>
        <begin position="60"/>
        <end position="80"/>
    </location>
</feature>
<feature type="region of interest" description="Disordered" evidence="1">
    <location>
        <begin position="133"/>
        <end position="153"/>
    </location>
</feature>
<organism evidence="2 3">
    <name type="scientific">Bodo saltans</name>
    <name type="common">Flagellated protozoan</name>
    <dbReference type="NCBI Taxonomy" id="75058"/>
    <lineage>
        <taxon>Eukaryota</taxon>
        <taxon>Discoba</taxon>
        <taxon>Euglenozoa</taxon>
        <taxon>Kinetoplastea</taxon>
        <taxon>Metakinetoplastina</taxon>
        <taxon>Eubodonida</taxon>
        <taxon>Bodonidae</taxon>
        <taxon>Bodo</taxon>
    </lineage>
</organism>